<organism evidence="1 2">
    <name type="scientific">Rhodotorula paludigena</name>
    <dbReference type="NCBI Taxonomy" id="86838"/>
    <lineage>
        <taxon>Eukaryota</taxon>
        <taxon>Fungi</taxon>
        <taxon>Dikarya</taxon>
        <taxon>Basidiomycota</taxon>
        <taxon>Pucciniomycotina</taxon>
        <taxon>Microbotryomycetes</taxon>
        <taxon>Sporidiobolales</taxon>
        <taxon>Sporidiobolaceae</taxon>
        <taxon>Rhodotorula</taxon>
    </lineage>
</organism>
<evidence type="ECO:0000313" key="1">
    <source>
        <dbReference type="EMBL" id="GJN93822.1"/>
    </source>
</evidence>
<comment type="caution">
    <text evidence="1">The sequence shown here is derived from an EMBL/GenBank/DDBJ whole genome shotgun (WGS) entry which is preliminary data.</text>
</comment>
<keyword evidence="2" id="KW-1185">Reference proteome</keyword>
<reference evidence="1 2" key="1">
    <citation type="submission" date="2021-12" db="EMBL/GenBank/DDBJ databases">
        <title>High titer production of polyol ester of fatty acids by Rhodotorula paludigena BS15 towards product separation-free biomass refinery.</title>
        <authorList>
            <person name="Mano J."/>
            <person name="Ono H."/>
            <person name="Tanaka T."/>
            <person name="Naito K."/>
            <person name="Sushida H."/>
            <person name="Ike M."/>
            <person name="Tokuyasu K."/>
            <person name="Kitaoka M."/>
        </authorList>
    </citation>
    <scope>NUCLEOTIDE SEQUENCE [LARGE SCALE GENOMIC DNA]</scope>
    <source>
        <strain evidence="1 2">BS15</strain>
    </source>
</reference>
<name>A0AAV5GWW0_9BASI</name>
<dbReference type="AlphaFoldDB" id="A0AAV5GWW0"/>
<accession>A0AAV5GWW0</accession>
<dbReference type="EMBL" id="BQKY01000015">
    <property type="protein sequence ID" value="GJN93822.1"/>
    <property type="molecule type" value="Genomic_DNA"/>
</dbReference>
<sequence length="183" mass="20591">MNSQNPDAHPLPVAVGVPEGVQFHIYAASKNPLSRDQVVTGADKKRVLYHLSFSQSLSGRWPGLAIRRGGEGGEEVCQLVKNRMLHDSFDLTFPDKQAYVWQFDHLMTYNCTLYLAEDMNKPKAQRKEVATWRNTTIAITKGGELNIDPEYAHEKELIIFSALGLHARVTERFWGMGSVFGSK</sequence>
<protein>
    <submittedName>
        <fullName evidence="1">Uncharacterized protein</fullName>
    </submittedName>
</protein>
<dbReference type="Proteomes" id="UP001342314">
    <property type="component" value="Unassembled WGS sequence"/>
</dbReference>
<evidence type="ECO:0000313" key="2">
    <source>
        <dbReference type="Proteomes" id="UP001342314"/>
    </source>
</evidence>
<proteinExistence type="predicted"/>
<gene>
    <name evidence="1" type="ORF">Rhopal_006880-T1</name>
</gene>